<protein>
    <submittedName>
        <fullName evidence="5">Polysaccharide biosynthesis/export family protein</fullName>
    </submittedName>
</protein>
<accession>A0ABS8PZ23</accession>
<evidence type="ECO:0000256" key="2">
    <source>
        <dbReference type="SAM" id="MobiDB-lite"/>
    </source>
</evidence>
<feature type="domain" description="Polysaccharide export protein N-terminal" evidence="4">
    <location>
        <begin position="44"/>
        <end position="149"/>
    </location>
</feature>
<keyword evidence="6" id="KW-1185">Reference proteome</keyword>
<keyword evidence="3" id="KW-0472">Membrane</keyword>
<evidence type="ECO:0000259" key="4">
    <source>
        <dbReference type="Pfam" id="PF02563"/>
    </source>
</evidence>
<dbReference type="RefSeq" id="WP_231007615.1">
    <property type="nucleotide sequence ID" value="NZ_JAJNEC010000006.1"/>
</dbReference>
<evidence type="ECO:0000256" key="3">
    <source>
        <dbReference type="SAM" id="Phobius"/>
    </source>
</evidence>
<dbReference type="InterPro" id="IPR003715">
    <property type="entry name" value="Poly_export_N"/>
</dbReference>
<comment type="caution">
    <text evidence="5">The sequence shown here is derived from an EMBL/GenBank/DDBJ whole genome shotgun (WGS) entry which is preliminary data.</text>
</comment>
<evidence type="ECO:0000256" key="1">
    <source>
        <dbReference type="ARBA" id="ARBA00022729"/>
    </source>
</evidence>
<sequence length="275" mass="30278">MKLVNYTSTLAVVLLIVSCATQRKLPQYLEGASNESIEKQTQFPELIIQKNDQLAIQVYSDFIPTKDPNPDLLYNQPLPGGGGAAGTGNTASNTSTASGYLVDGEGNIDFPRLGKIHAEGLTKKQLEAEIKKRLTTPVELLKNPTVLIRFQTYKIVTIGEFNSPQVLNIPTEKVNIFEAISMAGGITEWGKKDEVKVIREQDGKREMGVVDLSSATVFTSPYYYLKQNDILLIDPVKDKQEVKDETRRLSRISFATSIASTAAVIASIIITITRK</sequence>
<dbReference type="Proteomes" id="UP001199816">
    <property type="component" value="Unassembled WGS sequence"/>
</dbReference>
<dbReference type="PANTHER" id="PTHR33619">
    <property type="entry name" value="POLYSACCHARIDE EXPORT PROTEIN GFCE-RELATED"/>
    <property type="match status" value="1"/>
</dbReference>
<organism evidence="5 6">
    <name type="scientific">Niabella pedocola</name>
    <dbReference type="NCBI Taxonomy" id="1752077"/>
    <lineage>
        <taxon>Bacteria</taxon>
        <taxon>Pseudomonadati</taxon>
        <taxon>Bacteroidota</taxon>
        <taxon>Chitinophagia</taxon>
        <taxon>Chitinophagales</taxon>
        <taxon>Chitinophagaceae</taxon>
        <taxon>Niabella</taxon>
    </lineage>
</organism>
<feature type="transmembrane region" description="Helical" evidence="3">
    <location>
        <begin position="252"/>
        <end position="272"/>
    </location>
</feature>
<keyword evidence="1" id="KW-0732">Signal</keyword>
<dbReference type="InterPro" id="IPR049712">
    <property type="entry name" value="Poly_export"/>
</dbReference>
<dbReference type="EMBL" id="JAJNEC010000006">
    <property type="protein sequence ID" value="MCD2425181.1"/>
    <property type="molecule type" value="Genomic_DNA"/>
</dbReference>
<feature type="region of interest" description="Disordered" evidence="2">
    <location>
        <begin position="70"/>
        <end position="90"/>
    </location>
</feature>
<dbReference type="Gene3D" id="3.10.560.10">
    <property type="entry name" value="Outer membrane lipoprotein wza domain like"/>
    <property type="match status" value="1"/>
</dbReference>
<reference evidence="5 6" key="1">
    <citation type="submission" date="2021-11" db="EMBL/GenBank/DDBJ databases">
        <title>Genomic of Niabella pedocola.</title>
        <authorList>
            <person name="Wu T."/>
        </authorList>
    </citation>
    <scope>NUCLEOTIDE SEQUENCE [LARGE SCALE GENOMIC DNA]</scope>
    <source>
        <strain evidence="5 6">JCM 31011</strain>
    </source>
</reference>
<gene>
    <name evidence="5" type="ORF">LQ567_20515</name>
</gene>
<keyword evidence="3" id="KW-0812">Transmembrane</keyword>
<dbReference type="Gene3D" id="3.30.1950.10">
    <property type="entry name" value="wza like domain"/>
    <property type="match status" value="1"/>
</dbReference>
<proteinExistence type="predicted"/>
<name>A0ABS8PZ23_9BACT</name>
<dbReference type="PROSITE" id="PS51257">
    <property type="entry name" value="PROKAR_LIPOPROTEIN"/>
    <property type="match status" value="1"/>
</dbReference>
<evidence type="ECO:0000313" key="6">
    <source>
        <dbReference type="Proteomes" id="UP001199816"/>
    </source>
</evidence>
<evidence type="ECO:0000313" key="5">
    <source>
        <dbReference type="EMBL" id="MCD2425181.1"/>
    </source>
</evidence>
<dbReference type="Pfam" id="PF02563">
    <property type="entry name" value="Poly_export"/>
    <property type="match status" value="1"/>
</dbReference>
<keyword evidence="3" id="KW-1133">Transmembrane helix</keyword>
<dbReference type="PANTHER" id="PTHR33619:SF3">
    <property type="entry name" value="POLYSACCHARIDE EXPORT PROTEIN GFCE-RELATED"/>
    <property type="match status" value="1"/>
</dbReference>